<dbReference type="Proteomes" id="UP000186720">
    <property type="component" value="Unassembled WGS sequence"/>
</dbReference>
<keyword evidence="2" id="KW-1185">Reference proteome</keyword>
<organism evidence="1 2">
    <name type="scientific">Mucilaginibacter polytrichastri</name>
    <dbReference type="NCBI Taxonomy" id="1302689"/>
    <lineage>
        <taxon>Bacteria</taxon>
        <taxon>Pseudomonadati</taxon>
        <taxon>Bacteroidota</taxon>
        <taxon>Sphingobacteriia</taxon>
        <taxon>Sphingobacteriales</taxon>
        <taxon>Sphingobacteriaceae</taxon>
        <taxon>Mucilaginibacter</taxon>
    </lineage>
</organism>
<accession>A0A1Q6A4J7</accession>
<dbReference type="EMBL" id="MPPL01000001">
    <property type="protein sequence ID" value="OKS88928.1"/>
    <property type="molecule type" value="Genomic_DNA"/>
</dbReference>
<name>A0A1Q6A4J7_9SPHI</name>
<protein>
    <submittedName>
        <fullName evidence="1">Uncharacterized protein</fullName>
    </submittedName>
</protein>
<evidence type="ECO:0000313" key="1">
    <source>
        <dbReference type="EMBL" id="OKS88928.1"/>
    </source>
</evidence>
<dbReference type="STRING" id="1302689.RG47T_4406"/>
<sequence length="47" mass="5679">MNNKKLFANLLKNVKMGLWVKQLNMKQVWRSYCNITYFNIQSEITIL</sequence>
<proteinExistence type="predicted"/>
<dbReference type="AlphaFoldDB" id="A0A1Q6A4J7"/>
<gene>
    <name evidence="1" type="ORF">RG47T_4406</name>
</gene>
<reference evidence="1 2" key="1">
    <citation type="submission" date="2016-11" db="EMBL/GenBank/DDBJ databases">
        <title>Whole Genome Sequencing of Mucilaginibacter polytrichastri RG4-7(T) isolated from the moss sample.</title>
        <authorList>
            <person name="Li Y."/>
        </authorList>
    </citation>
    <scope>NUCLEOTIDE SEQUENCE [LARGE SCALE GENOMIC DNA]</scope>
    <source>
        <strain evidence="1 2">RG4-7</strain>
    </source>
</reference>
<evidence type="ECO:0000313" key="2">
    <source>
        <dbReference type="Proteomes" id="UP000186720"/>
    </source>
</evidence>
<comment type="caution">
    <text evidence="1">The sequence shown here is derived from an EMBL/GenBank/DDBJ whole genome shotgun (WGS) entry which is preliminary data.</text>
</comment>